<protein>
    <submittedName>
        <fullName evidence="1">3'-5' exonuclease</fullName>
    </submittedName>
</protein>
<dbReference type="AlphaFoldDB" id="A0A5C7FET6"/>
<dbReference type="EMBL" id="VOXD01000015">
    <property type="protein sequence ID" value="TXF89265.1"/>
    <property type="molecule type" value="Genomic_DNA"/>
</dbReference>
<evidence type="ECO:0000313" key="2">
    <source>
        <dbReference type="Proteomes" id="UP000321907"/>
    </source>
</evidence>
<dbReference type="InterPro" id="IPR012337">
    <property type="entry name" value="RNaseH-like_sf"/>
</dbReference>
<keyword evidence="1" id="KW-0540">Nuclease</keyword>
<dbReference type="OrthoDB" id="1493905at2"/>
<dbReference type="InterPro" id="IPR036397">
    <property type="entry name" value="RNaseH_sf"/>
</dbReference>
<sequence>MRNLLFLDIETSGLNTGKDRIVQLSTRLVSLTEPQDYNQLIRSRKLVVPAVNASIYGVINQAAVTKEIAIAQAIIELTPYIRQADIIVGHNIAQTIAILLAAARRNNHQAIIKMLTHPHFGFDLGNRAAICTQQLAGDYLRFLGQSPSSSDTELAVIYHRIFGEDIPHNHDIPARALASQRVYDFLSTFKQKHENEFLADIVFF</sequence>
<evidence type="ECO:0000313" key="1">
    <source>
        <dbReference type="EMBL" id="TXF89265.1"/>
    </source>
</evidence>
<dbReference type="GO" id="GO:0003676">
    <property type="term" value="F:nucleic acid binding"/>
    <property type="evidence" value="ECO:0007669"/>
    <property type="project" value="InterPro"/>
</dbReference>
<proteinExistence type="predicted"/>
<comment type="caution">
    <text evidence="1">The sequence shown here is derived from an EMBL/GenBank/DDBJ whole genome shotgun (WGS) entry which is preliminary data.</text>
</comment>
<dbReference type="Proteomes" id="UP000321907">
    <property type="component" value="Unassembled WGS sequence"/>
</dbReference>
<dbReference type="CDD" id="cd06127">
    <property type="entry name" value="DEDDh"/>
    <property type="match status" value="1"/>
</dbReference>
<keyword evidence="1" id="KW-0269">Exonuclease</keyword>
<keyword evidence="2" id="KW-1185">Reference proteome</keyword>
<dbReference type="GO" id="GO:0004527">
    <property type="term" value="F:exonuclease activity"/>
    <property type="evidence" value="ECO:0007669"/>
    <property type="project" value="UniProtKB-KW"/>
</dbReference>
<keyword evidence="1" id="KW-0378">Hydrolase</keyword>
<organism evidence="1 2">
    <name type="scientific">Neolewinella aurantiaca</name>
    <dbReference type="NCBI Taxonomy" id="2602767"/>
    <lineage>
        <taxon>Bacteria</taxon>
        <taxon>Pseudomonadati</taxon>
        <taxon>Bacteroidota</taxon>
        <taxon>Saprospiria</taxon>
        <taxon>Saprospirales</taxon>
        <taxon>Lewinellaceae</taxon>
        <taxon>Neolewinella</taxon>
    </lineage>
</organism>
<dbReference type="Gene3D" id="3.30.420.10">
    <property type="entry name" value="Ribonuclease H-like superfamily/Ribonuclease H"/>
    <property type="match status" value="1"/>
</dbReference>
<reference evidence="1 2" key="1">
    <citation type="submission" date="2019-08" db="EMBL/GenBank/DDBJ databases">
        <title>Lewinella sp. strain SSH13 Genome sequencing and assembly.</title>
        <authorList>
            <person name="Kim I."/>
        </authorList>
    </citation>
    <scope>NUCLEOTIDE SEQUENCE [LARGE SCALE GENOMIC DNA]</scope>
    <source>
        <strain evidence="1 2">SSH13</strain>
    </source>
</reference>
<name>A0A5C7FET6_9BACT</name>
<dbReference type="SUPFAM" id="SSF53098">
    <property type="entry name" value="Ribonuclease H-like"/>
    <property type="match status" value="1"/>
</dbReference>
<gene>
    <name evidence="1" type="ORF">FUA23_10970</name>
</gene>
<accession>A0A5C7FET6</accession>